<dbReference type="InterPro" id="IPR039271">
    <property type="entry name" value="Kiwellin-like"/>
</dbReference>
<comment type="similarity">
    <text evidence="2">Belongs to the kiwellin family.</text>
</comment>
<reference evidence="5 6" key="1">
    <citation type="journal article" date="2021" name="Nat. Commun.">
        <title>Incipient diploidization of the medicinal plant Perilla within 10,000 years.</title>
        <authorList>
            <person name="Zhang Y."/>
            <person name="Shen Q."/>
            <person name="Leng L."/>
            <person name="Zhang D."/>
            <person name="Chen S."/>
            <person name="Shi Y."/>
            <person name="Ning Z."/>
            <person name="Chen S."/>
        </authorList>
    </citation>
    <scope>NUCLEOTIDE SEQUENCE [LARGE SCALE GENOMIC DNA]</scope>
    <source>
        <strain evidence="6">cv. PC099</strain>
    </source>
</reference>
<sequence length="71" mass="7790">MCHHNITIRANGRSTKSLVVDECNSTVGYDADNLYQPPCGNNMVGASKAIWKALGVPEDELKELNITWSDP</sequence>
<dbReference type="Proteomes" id="UP001190926">
    <property type="component" value="Unassembled WGS sequence"/>
</dbReference>
<dbReference type="AlphaFoldDB" id="A0AAD4JQ82"/>
<evidence type="ECO:0000313" key="5">
    <source>
        <dbReference type="EMBL" id="KAH6837988.1"/>
    </source>
</evidence>
<dbReference type="EMBL" id="SDAM02000003">
    <property type="protein sequence ID" value="KAH6837988.1"/>
    <property type="molecule type" value="Genomic_DNA"/>
</dbReference>
<keyword evidence="4" id="KW-0732">Signal</keyword>
<accession>A0AAD4JQ82</accession>
<proteinExistence type="inferred from homology"/>
<dbReference type="PANTHER" id="PTHR33191:SF58">
    <property type="entry name" value="RIPENING-RELATED PROTEIN 1"/>
    <property type="match status" value="1"/>
</dbReference>
<evidence type="ECO:0000256" key="1">
    <source>
        <dbReference type="ARBA" id="ARBA00004613"/>
    </source>
</evidence>
<keyword evidence="3" id="KW-0964">Secreted</keyword>
<comment type="subcellular location">
    <subcellularLocation>
        <location evidence="1">Secreted</location>
    </subcellularLocation>
</comment>
<evidence type="ECO:0000256" key="2">
    <source>
        <dbReference type="ARBA" id="ARBA00005592"/>
    </source>
</evidence>
<dbReference type="Gene3D" id="2.40.40.10">
    <property type="entry name" value="RlpA-like domain"/>
    <property type="match status" value="1"/>
</dbReference>
<dbReference type="PANTHER" id="PTHR33191">
    <property type="entry name" value="RIPENING-RELATED PROTEIN 2-RELATED"/>
    <property type="match status" value="1"/>
</dbReference>
<dbReference type="GO" id="GO:0005576">
    <property type="term" value="C:extracellular region"/>
    <property type="evidence" value="ECO:0007669"/>
    <property type="project" value="UniProtKB-SubCell"/>
</dbReference>
<keyword evidence="6" id="KW-1185">Reference proteome</keyword>
<dbReference type="Pfam" id="PF24300">
    <property type="entry name" value="KWL1"/>
    <property type="match status" value="1"/>
</dbReference>
<gene>
    <name evidence="5" type="ORF">C2S53_000349</name>
</gene>
<protein>
    <submittedName>
        <fullName evidence="5">Uncharacterized protein</fullName>
    </submittedName>
</protein>
<comment type="caution">
    <text evidence="5">The sequence shown here is derived from an EMBL/GenBank/DDBJ whole genome shotgun (WGS) entry which is preliminary data.</text>
</comment>
<organism evidence="5 6">
    <name type="scientific">Perilla frutescens var. hirtella</name>
    <name type="common">Perilla citriodora</name>
    <name type="synonym">Perilla setoyensis</name>
    <dbReference type="NCBI Taxonomy" id="608512"/>
    <lineage>
        <taxon>Eukaryota</taxon>
        <taxon>Viridiplantae</taxon>
        <taxon>Streptophyta</taxon>
        <taxon>Embryophyta</taxon>
        <taxon>Tracheophyta</taxon>
        <taxon>Spermatophyta</taxon>
        <taxon>Magnoliopsida</taxon>
        <taxon>eudicotyledons</taxon>
        <taxon>Gunneridae</taxon>
        <taxon>Pentapetalae</taxon>
        <taxon>asterids</taxon>
        <taxon>lamiids</taxon>
        <taxon>Lamiales</taxon>
        <taxon>Lamiaceae</taxon>
        <taxon>Nepetoideae</taxon>
        <taxon>Elsholtzieae</taxon>
        <taxon>Perilla</taxon>
    </lineage>
</organism>
<dbReference type="InterPro" id="IPR036908">
    <property type="entry name" value="RlpA-like_sf"/>
</dbReference>
<evidence type="ECO:0000256" key="4">
    <source>
        <dbReference type="ARBA" id="ARBA00022729"/>
    </source>
</evidence>
<evidence type="ECO:0000313" key="6">
    <source>
        <dbReference type="Proteomes" id="UP001190926"/>
    </source>
</evidence>
<name>A0AAD4JQ82_PERFH</name>
<evidence type="ECO:0000256" key="3">
    <source>
        <dbReference type="ARBA" id="ARBA00022525"/>
    </source>
</evidence>